<dbReference type="Proteomes" id="UP000324705">
    <property type="component" value="Chromosome 5A"/>
</dbReference>
<organism evidence="2 3">
    <name type="scientific">Triticum turgidum subsp. durum</name>
    <name type="common">Durum wheat</name>
    <name type="synonym">Triticum durum</name>
    <dbReference type="NCBI Taxonomy" id="4567"/>
    <lineage>
        <taxon>Eukaryota</taxon>
        <taxon>Viridiplantae</taxon>
        <taxon>Streptophyta</taxon>
        <taxon>Embryophyta</taxon>
        <taxon>Tracheophyta</taxon>
        <taxon>Spermatophyta</taxon>
        <taxon>Magnoliopsida</taxon>
        <taxon>Liliopsida</taxon>
        <taxon>Poales</taxon>
        <taxon>Poaceae</taxon>
        <taxon>BOP clade</taxon>
        <taxon>Pooideae</taxon>
        <taxon>Triticodae</taxon>
        <taxon>Triticeae</taxon>
        <taxon>Triticinae</taxon>
        <taxon>Triticum</taxon>
    </lineage>
</organism>
<reference evidence="2 3" key="1">
    <citation type="submission" date="2017-09" db="EMBL/GenBank/DDBJ databases">
        <authorList>
            <consortium name="International Durum Wheat Genome Sequencing Consortium (IDWGSC)"/>
            <person name="Milanesi L."/>
        </authorList>
    </citation>
    <scope>NUCLEOTIDE SEQUENCE [LARGE SCALE GENOMIC DNA]</scope>
    <source>
        <strain evidence="3">cv. Svevo</strain>
    </source>
</reference>
<dbReference type="PANTHER" id="PTHR47290:SF5">
    <property type="entry name" value="OS12G0479100 PROTEIN"/>
    <property type="match status" value="1"/>
</dbReference>
<dbReference type="PANTHER" id="PTHR47290">
    <property type="entry name" value="RING FINGER PROTEIN"/>
    <property type="match status" value="1"/>
</dbReference>
<dbReference type="AlphaFoldDB" id="A0A9R0TJX1"/>
<protein>
    <submittedName>
        <fullName evidence="2">Uncharacterized protein</fullName>
    </submittedName>
</protein>
<keyword evidence="3" id="KW-1185">Reference proteome</keyword>
<dbReference type="EMBL" id="LT934119">
    <property type="protein sequence ID" value="VAI15275.1"/>
    <property type="molecule type" value="Genomic_DNA"/>
</dbReference>
<dbReference type="InterPro" id="IPR044171">
    <property type="entry name" value="LAX2-like"/>
</dbReference>
<gene>
    <name evidence="2" type="ORF">TRITD_5Av1G089770</name>
</gene>
<evidence type="ECO:0000313" key="2">
    <source>
        <dbReference type="EMBL" id="VAI15275.1"/>
    </source>
</evidence>
<feature type="compositionally biased region" description="Pro residues" evidence="1">
    <location>
        <begin position="71"/>
        <end position="83"/>
    </location>
</feature>
<evidence type="ECO:0000256" key="1">
    <source>
        <dbReference type="SAM" id="MobiDB-lite"/>
    </source>
</evidence>
<dbReference type="OMA" id="CFLRSMA"/>
<feature type="compositionally biased region" description="Basic and acidic residues" evidence="1">
    <location>
        <begin position="47"/>
        <end position="59"/>
    </location>
</feature>
<dbReference type="Gramene" id="TRITD5Av1G089770.3">
    <property type="protein sequence ID" value="TRITD5Av1G089770.3"/>
    <property type="gene ID" value="TRITD5Av1G089770"/>
</dbReference>
<feature type="compositionally biased region" description="Low complexity" evidence="1">
    <location>
        <begin position="84"/>
        <end position="112"/>
    </location>
</feature>
<evidence type="ECO:0000313" key="3">
    <source>
        <dbReference type="Proteomes" id="UP000324705"/>
    </source>
</evidence>
<feature type="region of interest" description="Disordered" evidence="1">
    <location>
        <begin position="47"/>
        <end position="135"/>
    </location>
</feature>
<sequence>MVTFLRPLPHAHGPTAVNVRLRRSHRLHSPSSLLPCRCGCLTPMAEDPPHPHQPTKGDDTVPISQQQPEQQLPPAPPSPPPDVQEPSTSSSSCGDTSSWLQLGTGQSGSSSLRGKRTRNDYEAGPSSSIQPDASPPLSELGLSLFPAGYSSPSVAAGSVVAAAPPPAHEAGTWFVLQAAHNQRREPPLPQVHRSYLRVSRDGRMTVRVVMGYLVSKLGLEDDSQLEITCRGHNLLPVMTLRHVRDTIWRPPPAEDAEILRVPGSPSTNQVMTLHYGRR</sequence>
<accession>A0A9R0TJX1</accession>
<proteinExistence type="predicted"/>
<dbReference type="Gene3D" id="3.10.20.90">
    <property type="entry name" value="Phosphatidylinositol 3-kinase Catalytic Subunit, Chain A, domain 1"/>
    <property type="match status" value="1"/>
</dbReference>
<name>A0A9R0TJX1_TRITD</name>